<dbReference type="RefSeq" id="WP_028527999.1">
    <property type="nucleotide sequence ID" value="NZ_CABLBR010000006.1"/>
</dbReference>
<reference evidence="1" key="1">
    <citation type="journal article" date="2022" name="Cell">
        <title>Design, construction, and in vivo augmentation of a complex gut microbiome.</title>
        <authorList>
            <person name="Cheng A.G."/>
            <person name="Ho P.Y."/>
            <person name="Aranda-Diaz A."/>
            <person name="Jain S."/>
            <person name="Yu F.B."/>
            <person name="Meng X."/>
            <person name="Wang M."/>
            <person name="Iakiviak M."/>
            <person name="Nagashima K."/>
            <person name="Zhao A."/>
            <person name="Murugkar P."/>
            <person name="Patil A."/>
            <person name="Atabakhsh K."/>
            <person name="Weakley A."/>
            <person name="Yan J."/>
            <person name="Brumbaugh A.R."/>
            <person name="Higginbottom S."/>
            <person name="Dimas A."/>
            <person name="Shiver A.L."/>
            <person name="Deutschbauer A."/>
            <person name="Neff N."/>
            <person name="Sonnenburg J.L."/>
            <person name="Huang K.C."/>
            <person name="Fischbach M.A."/>
        </authorList>
    </citation>
    <scope>NUCLEOTIDE SEQUENCE</scope>
    <source>
        <strain evidence="1">DSM 19829</strain>
    </source>
</reference>
<name>A0ABY5VGV0_9FIRM</name>
<evidence type="ECO:0000313" key="2">
    <source>
        <dbReference type="Proteomes" id="UP001060164"/>
    </source>
</evidence>
<proteinExistence type="predicted"/>
<dbReference type="Proteomes" id="UP001060164">
    <property type="component" value="Chromosome"/>
</dbReference>
<keyword evidence="2" id="KW-1185">Reference proteome</keyword>
<evidence type="ECO:0000313" key="1">
    <source>
        <dbReference type="EMBL" id="UWP59386.1"/>
    </source>
</evidence>
<organism evidence="1 2">
    <name type="scientific">Ruminococcus gauvreauii</name>
    <dbReference type="NCBI Taxonomy" id="438033"/>
    <lineage>
        <taxon>Bacteria</taxon>
        <taxon>Bacillati</taxon>
        <taxon>Bacillota</taxon>
        <taxon>Clostridia</taxon>
        <taxon>Eubacteriales</taxon>
        <taxon>Oscillospiraceae</taxon>
        <taxon>Ruminococcus</taxon>
    </lineage>
</organism>
<dbReference type="EMBL" id="CP102290">
    <property type="protein sequence ID" value="UWP59386.1"/>
    <property type="molecule type" value="Genomic_DNA"/>
</dbReference>
<sequence>MKDIITVGMVNCVPLSPEMGEQRVKGYIRALARRGAQLIVFPTLYGIETEHVQEAAATYKTAVVFGLAGGSAVLCLADGETTEAADGWKMADTVWGTVGLVDSLHYTGQVPADVRLAYVPCNDQDYDDFSEHFTKINHFHSYSDRSGEKQFGYTAMIETFDLSETEQEGTHE</sequence>
<protein>
    <recommendedName>
        <fullName evidence="3">CN hydrolase domain-containing protein</fullName>
    </recommendedName>
</protein>
<gene>
    <name evidence="1" type="ORF">NQ502_18840</name>
</gene>
<evidence type="ECO:0008006" key="3">
    <source>
        <dbReference type="Google" id="ProtNLM"/>
    </source>
</evidence>
<dbReference type="SUPFAM" id="SSF56317">
    <property type="entry name" value="Carbon-nitrogen hydrolase"/>
    <property type="match status" value="1"/>
</dbReference>
<dbReference type="InterPro" id="IPR036526">
    <property type="entry name" value="C-N_Hydrolase_sf"/>
</dbReference>
<accession>A0ABY5VGV0</accession>